<keyword evidence="8" id="KW-1185">Reference proteome</keyword>
<dbReference type="InterPro" id="IPR006909">
    <property type="entry name" value="Rad21/Rec8_C_eu"/>
</dbReference>
<evidence type="ECO:0000313" key="8">
    <source>
        <dbReference type="Proteomes" id="UP000663760"/>
    </source>
</evidence>
<dbReference type="GO" id="GO:0003682">
    <property type="term" value="F:chromatin binding"/>
    <property type="evidence" value="ECO:0007669"/>
    <property type="project" value="TreeGrafter"/>
</dbReference>
<dbReference type="CDD" id="cd21793">
    <property type="entry name" value="Rad21_Rec8_M_AtSYN1-like"/>
    <property type="match status" value="1"/>
</dbReference>
<comment type="similarity">
    <text evidence="2">Belongs to the rad21 family.</text>
</comment>
<dbReference type="SUPFAM" id="SSF46785">
    <property type="entry name" value="Winged helix' DNA-binding domain"/>
    <property type="match status" value="1"/>
</dbReference>
<feature type="region of interest" description="Disordered" evidence="4">
    <location>
        <begin position="243"/>
        <end position="265"/>
    </location>
</feature>
<dbReference type="Pfam" id="PF04824">
    <property type="entry name" value="Rad21_Rec8"/>
    <property type="match status" value="1"/>
</dbReference>
<evidence type="ECO:0000256" key="2">
    <source>
        <dbReference type="ARBA" id="ARBA00009870"/>
    </source>
</evidence>
<dbReference type="InterPro" id="IPR023093">
    <property type="entry name" value="ScpA-like_C"/>
</dbReference>
<dbReference type="PANTHER" id="PTHR12585">
    <property type="entry name" value="SCC1 / RAD21 FAMILY MEMBER"/>
    <property type="match status" value="1"/>
</dbReference>
<dbReference type="AlphaFoldDB" id="A0A7I8KT09"/>
<dbReference type="Proteomes" id="UP000663760">
    <property type="component" value="Chromosome 8"/>
</dbReference>
<dbReference type="InterPro" id="IPR039781">
    <property type="entry name" value="Rad21/Rec8-like"/>
</dbReference>
<dbReference type="EMBL" id="LR746271">
    <property type="protein sequence ID" value="CAA7400476.1"/>
    <property type="molecule type" value="Genomic_DNA"/>
</dbReference>
<dbReference type="GO" id="GO:0007062">
    <property type="term" value="P:sister chromatid cohesion"/>
    <property type="evidence" value="ECO:0007669"/>
    <property type="project" value="InterPro"/>
</dbReference>
<evidence type="ECO:0000313" key="7">
    <source>
        <dbReference type="EMBL" id="CAA7400476.1"/>
    </source>
</evidence>
<dbReference type="GO" id="GO:1990414">
    <property type="term" value="P:replication-born double-strand break repair via sister chromatid exchange"/>
    <property type="evidence" value="ECO:0007669"/>
    <property type="project" value="TreeGrafter"/>
</dbReference>
<evidence type="ECO:0000256" key="4">
    <source>
        <dbReference type="SAM" id="MobiDB-lite"/>
    </source>
</evidence>
<dbReference type="GO" id="GO:0008278">
    <property type="term" value="C:cohesin complex"/>
    <property type="evidence" value="ECO:0007669"/>
    <property type="project" value="InterPro"/>
</dbReference>
<feature type="domain" description="Rad21/Rec8-like protein C-terminal eukaryotic" evidence="5">
    <location>
        <begin position="533"/>
        <end position="585"/>
    </location>
</feature>
<name>A0A7I8KT09_SPIIN</name>
<feature type="region of interest" description="Disordered" evidence="4">
    <location>
        <begin position="456"/>
        <end position="475"/>
    </location>
</feature>
<keyword evidence="3" id="KW-0539">Nucleus</keyword>
<evidence type="ECO:0000259" key="6">
    <source>
        <dbReference type="Pfam" id="PF04825"/>
    </source>
</evidence>
<reference evidence="7" key="1">
    <citation type="submission" date="2020-02" db="EMBL/GenBank/DDBJ databases">
        <authorList>
            <person name="Scholz U."/>
            <person name="Mascher M."/>
            <person name="Fiebig A."/>
        </authorList>
    </citation>
    <scope>NUCLEOTIDE SEQUENCE</scope>
</reference>
<proteinExistence type="inferred from homology"/>
<evidence type="ECO:0000256" key="1">
    <source>
        <dbReference type="ARBA" id="ARBA00004123"/>
    </source>
</evidence>
<dbReference type="GO" id="GO:0005634">
    <property type="term" value="C:nucleus"/>
    <property type="evidence" value="ECO:0007669"/>
    <property type="project" value="UniProtKB-SubCell"/>
</dbReference>
<protein>
    <submittedName>
        <fullName evidence="7">Uncharacterized protein</fullName>
    </submittedName>
</protein>
<dbReference type="InterPro" id="IPR036390">
    <property type="entry name" value="WH_DNA-bd_sf"/>
</dbReference>
<dbReference type="OrthoDB" id="10071381at2759"/>
<gene>
    <name evidence="7" type="ORF">SI8410_08011154</name>
</gene>
<evidence type="ECO:0000259" key="5">
    <source>
        <dbReference type="Pfam" id="PF04824"/>
    </source>
</evidence>
<dbReference type="PANTHER" id="PTHR12585:SF73">
    <property type="entry name" value="SISTER CHROMATID COHESION 1 PROTEIN 2"/>
    <property type="match status" value="1"/>
</dbReference>
<sequence>MFYSQSLLSRKGPLGNIWVAAHCYKRLRREQVTGTNISSTVDTIIPDVELSYRVLAHLLLGVVRIFSKKVDYLFHDCNDVLIKLGKIFLTVHKNTSNRAKGEHRRKAFPPKEGTHGKSLSVALREEDFHGSSEVIRIAHHDTTFTLPKTFELDCFDLEVADEDENLRTHDHFRLEVEDEFEKVAYMNKRLDDEMIARSDFYSGCFTPVEARCDFYSSCFTPVEEYVWETLLLKDLFSDGEWQHTSAPKENQKLEGGPPHFDGGKRSCARRSLILDVHPQVSDDREEPNELQLAEVSYKSPPAEGYAEFHTPVKRYTSTKSASDSGSTSPEIGVSTPAIKERQRISRKRKCLFDDTIVLSNQILRQWIRNSSGLVGKRRKVPHASLDVWKVQKIMNIRTSLMEPLIPSVVFYLKSAFMETGYVPSAHRQPATPARKSDLGKSEAITEQEPPVEALPTASSVDVPSAGRADEEIPGEPFRTENFESEISLEDIEFSYAEGETDNQGTEALIILSILRLICILSVARYLSRCFEQEGGVLSTSRILEGKRRTRCAQVFYETLVLKSRGCIDAKQESPYGDITLSATPALKAIFISSGV</sequence>
<dbReference type="InterPro" id="IPR006910">
    <property type="entry name" value="Rad21_Rec8_N"/>
</dbReference>
<dbReference type="Gene3D" id="1.10.10.580">
    <property type="entry name" value="Structural maintenance of chromosome 1. Chain E"/>
    <property type="match status" value="1"/>
</dbReference>
<evidence type="ECO:0000256" key="3">
    <source>
        <dbReference type="ARBA" id="ARBA00023242"/>
    </source>
</evidence>
<comment type="subcellular location">
    <subcellularLocation>
        <location evidence="1">Nucleus</location>
    </subcellularLocation>
</comment>
<feature type="region of interest" description="Disordered" evidence="4">
    <location>
        <begin position="425"/>
        <end position="450"/>
    </location>
</feature>
<accession>A0A7I8KT09</accession>
<feature type="domain" description="Rad21/Rec8-like protein N-terminal" evidence="6">
    <location>
        <begin position="1"/>
        <end position="103"/>
    </location>
</feature>
<dbReference type="Pfam" id="PF04825">
    <property type="entry name" value="Rad21_Rec8_N"/>
    <property type="match status" value="1"/>
</dbReference>
<organism evidence="7 8">
    <name type="scientific">Spirodela intermedia</name>
    <name type="common">Intermediate duckweed</name>
    <dbReference type="NCBI Taxonomy" id="51605"/>
    <lineage>
        <taxon>Eukaryota</taxon>
        <taxon>Viridiplantae</taxon>
        <taxon>Streptophyta</taxon>
        <taxon>Embryophyta</taxon>
        <taxon>Tracheophyta</taxon>
        <taxon>Spermatophyta</taxon>
        <taxon>Magnoliopsida</taxon>
        <taxon>Liliopsida</taxon>
        <taxon>Araceae</taxon>
        <taxon>Lemnoideae</taxon>
        <taxon>Spirodela</taxon>
    </lineage>
</organism>